<proteinExistence type="predicted"/>
<dbReference type="Proteomes" id="UP000661193">
    <property type="component" value="Unassembled WGS sequence"/>
</dbReference>
<accession>A0ABS1UPM2</accession>
<name>A0ABS1UPM2_9ACTN</name>
<evidence type="ECO:0000313" key="2">
    <source>
        <dbReference type="EMBL" id="MBL6278189.1"/>
    </source>
</evidence>
<feature type="compositionally biased region" description="Basic and acidic residues" evidence="1">
    <location>
        <begin position="20"/>
        <end position="39"/>
    </location>
</feature>
<feature type="region of interest" description="Disordered" evidence="1">
    <location>
        <begin position="55"/>
        <end position="76"/>
    </location>
</feature>
<organism evidence="2 3">
    <name type="scientific">Micromonospora fiedleri</name>
    <dbReference type="NCBI Taxonomy" id="1157498"/>
    <lineage>
        <taxon>Bacteria</taxon>
        <taxon>Bacillati</taxon>
        <taxon>Actinomycetota</taxon>
        <taxon>Actinomycetes</taxon>
        <taxon>Micromonosporales</taxon>
        <taxon>Micromonosporaceae</taxon>
        <taxon>Micromonospora</taxon>
    </lineage>
</organism>
<dbReference type="RefSeq" id="WP_203222711.1">
    <property type="nucleotide sequence ID" value="NZ_JAETXL010000006.1"/>
</dbReference>
<sequence length="76" mass="7926">MSGPRSRLRQPDQQPVTSGHVEDPLASRRSQVGERGEDDRIGSYALVAAGRVAVFAPPPPSPAASAVRPNPAGTPQ</sequence>
<feature type="region of interest" description="Disordered" evidence="1">
    <location>
        <begin position="1"/>
        <end position="39"/>
    </location>
</feature>
<feature type="compositionally biased region" description="Low complexity" evidence="1">
    <location>
        <begin position="63"/>
        <end position="76"/>
    </location>
</feature>
<keyword evidence="3" id="KW-1185">Reference proteome</keyword>
<evidence type="ECO:0000313" key="3">
    <source>
        <dbReference type="Proteomes" id="UP000661193"/>
    </source>
</evidence>
<reference evidence="2 3" key="1">
    <citation type="submission" date="2021-01" db="EMBL/GenBank/DDBJ databases">
        <title>Genome sequencing of Micromonospora fiedleri MG-37.</title>
        <authorList>
            <person name="Moreland P.E.J."/>
            <person name="Stach J.E.M."/>
        </authorList>
    </citation>
    <scope>NUCLEOTIDE SEQUENCE [LARGE SCALE GENOMIC DNA]</scope>
    <source>
        <strain evidence="2 3">MG-37</strain>
    </source>
</reference>
<gene>
    <name evidence="2" type="ORF">JMF97_18690</name>
</gene>
<dbReference type="EMBL" id="JAETXL010000006">
    <property type="protein sequence ID" value="MBL6278189.1"/>
    <property type="molecule type" value="Genomic_DNA"/>
</dbReference>
<evidence type="ECO:0000256" key="1">
    <source>
        <dbReference type="SAM" id="MobiDB-lite"/>
    </source>
</evidence>
<protein>
    <submittedName>
        <fullName evidence="2">Uncharacterized protein</fullName>
    </submittedName>
</protein>
<comment type="caution">
    <text evidence="2">The sequence shown here is derived from an EMBL/GenBank/DDBJ whole genome shotgun (WGS) entry which is preliminary data.</text>
</comment>